<dbReference type="InterPro" id="IPR010559">
    <property type="entry name" value="Sig_transdc_His_kin_internal"/>
</dbReference>
<gene>
    <name evidence="9" type="ORF">SD70_00875</name>
</gene>
<evidence type="ECO:0000256" key="5">
    <source>
        <dbReference type="ARBA" id="ARBA00022777"/>
    </source>
</evidence>
<keyword evidence="3" id="KW-0597">Phosphoprotein</keyword>
<evidence type="ECO:0000256" key="7">
    <source>
        <dbReference type="SAM" id="Phobius"/>
    </source>
</evidence>
<evidence type="ECO:0000256" key="3">
    <source>
        <dbReference type="ARBA" id="ARBA00022553"/>
    </source>
</evidence>
<evidence type="ECO:0000313" key="9">
    <source>
        <dbReference type="EMBL" id="KIL42482.1"/>
    </source>
</evidence>
<dbReference type="PANTHER" id="PTHR34220:SF7">
    <property type="entry name" value="SENSOR HISTIDINE KINASE YPDA"/>
    <property type="match status" value="1"/>
</dbReference>
<protein>
    <recommendedName>
        <fullName evidence="8">HAMP domain-containing protein</fullName>
    </recommendedName>
</protein>
<organism evidence="9 10">
    <name type="scientific">Gordoniibacillus kamchatkensis</name>
    <dbReference type="NCBI Taxonomy" id="1590651"/>
    <lineage>
        <taxon>Bacteria</taxon>
        <taxon>Bacillati</taxon>
        <taxon>Bacillota</taxon>
        <taxon>Bacilli</taxon>
        <taxon>Bacillales</taxon>
        <taxon>Paenibacillaceae</taxon>
        <taxon>Gordoniibacillus</taxon>
    </lineage>
</organism>
<dbReference type="InterPro" id="IPR003594">
    <property type="entry name" value="HATPase_dom"/>
</dbReference>
<dbReference type="Pfam" id="PF06580">
    <property type="entry name" value="His_kinase"/>
    <property type="match status" value="1"/>
</dbReference>
<dbReference type="Gene3D" id="3.30.565.10">
    <property type="entry name" value="Histidine kinase-like ATPase, C-terminal domain"/>
    <property type="match status" value="1"/>
</dbReference>
<evidence type="ECO:0000259" key="8">
    <source>
        <dbReference type="PROSITE" id="PS50885"/>
    </source>
</evidence>
<dbReference type="SUPFAM" id="SSF55874">
    <property type="entry name" value="ATPase domain of HSP90 chaperone/DNA topoisomerase II/histidine kinase"/>
    <property type="match status" value="1"/>
</dbReference>
<dbReference type="InterPro" id="IPR050640">
    <property type="entry name" value="Bact_2-comp_sensor_kinase"/>
</dbReference>
<keyword evidence="4" id="KW-0808">Transferase</keyword>
<keyword evidence="10" id="KW-1185">Reference proteome</keyword>
<dbReference type="CDD" id="cd06225">
    <property type="entry name" value="HAMP"/>
    <property type="match status" value="1"/>
</dbReference>
<proteinExistence type="predicted"/>
<dbReference type="RefSeq" id="WP_041044800.1">
    <property type="nucleotide sequence ID" value="NZ_JXAK01000001.1"/>
</dbReference>
<keyword evidence="6 7" id="KW-0472">Membrane</keyword>
<keyword evidence="2" id="KW-1003">Cell membrane</keyword>
<dbReference type="PROSITE" id="PS50885">
    <property type="entry name" value="HAMP"/>
    <property type="match status" value="1"/>
</dbReference>
<dbReference type="Proteomes" id="UP000031967">
    <property type="component" value="Unassembled WGS sequence"/>
</dbReference>
<dbReference type="SMART" id="SM00304">
    <property type="entry name" value="HAMP"/>
    <property type="match status" value="1"/>
</dbReference>
<comment type="caution">
    <text evidence="9">The sequence shown here is derived from an EMBL/GenBank/DDBJ whole genome shotgun (WGS) entry which is preliminary data.</text>
</comment>
<keyword evidence="7" id="KW-1133">Transmembrane helix</keyword>
<keyword evidence="5" id="KW-0418">Kinase</keyword>
<feature type="transmembrane region" description="Helical" evidence="7">
    <location>
        <begin position="12"/>
        <end position="32"/>
    </location>
</feature>
<feature type="transmembrane region" description="Helical" evidence="7">
    <location>
        <begin position="293"/>
        <end position="315"/>
    </location>
</feature>
<name>A0ABR5AN89_9BACL</name>
<evidence type="ECO:0000313" key="10">
    <source>
        <dbReference type="Proteomes" id="UP000031967"/>
    </source>
</evidence>
<evidence type="ECO:0000256" key="1">
    <source>
        <dbReference type="ARBA" id="ARBA00004651"/>
    </source>
</evidence>
<accession>A0ABR5AN89</accession>
<evidence type="ECO:0000256" key="6">
    <source>
        <dbReference type="ARBA" id="ARBA00023136"/>
    </source>
</evidence>
<dbReference type="Pfam" id="PF02518">
    <property type="entry name" value="HATPase_c"/>
    <property type="match status" value="1"/>
</dbReference>
<dbReference type="InterPro" id="IPR003660">
    <property type="entry name" value="HAMP_dom"/>
</dbReference>
<dbReference type="Gene3D" id="6.10.340.10">
    <property type="match status" value="1"/>
</dbReference>
<evidence type="ECO:0000256" key="4">
    <source>
        <dbReference type="ARBA" id="ARBA00022679"/>
    </source>
</evidence>
<dbReference type="EMBL" id="JXAK01000001">
    <property type="protein sequence ID" value="KIL42482.1"/>
    <property type="molecule type" value="Genomic_DNA"/>
</dbReference>
<sequence length="579" mass="65510">MDWIKKSLLAKLMVGMLIAAVIPFFVSNMIAYQSNSNSVKRQIIELNEHSMKIGMNEIKRYFNELSTLAVSLYNDEDLMKYLQSPERKPYESLYISEQMNKIYASHLELKAVNYQSALSGQNYTVNGNGINLESPGISIPKTQNGDWDIDKEFQVSQIGNDNVLLVNKLLIDYPGSKVLGMTSLYVGQSEIAAIVGGISDPSEGSSEFFLIQQKPQLLFSSVPHRKHESDAQIIGIAATLQDREGFISGQWNGVKGVFIYTTDQFKKLPLTMVRFVPESTINKAANQTLSRSLIVQFIAIAFVVALATLLSYYIILRIKRIVRSIAKVETGNFKLEANTGIADELGILEQRFRDMVEQLDMMINQEYRNRLELSTARLKMLQSQINPHFLYNTLQSIGTLALSHGVREIKDKISELGDIFRYSMNHNTEVVGLRMELRHIENYLSLQGGRFANKLSYTISCPEELLDFPVPKMMLQPIVENSIIHGIEKGHGSGTVHIRIEKDENLHIRIMDNGKGMGGEAIKRLKQGYADYRLKSDAGIGLLNVLHRLQLYYGPEFDWEIESVPYESTIVALHIPFLR</sequence>
<reference evidence="9 10" key="1">
    <citation type="submission" date="2014-12" db="EMBL/GenBank/DDBJ databases">
        <title>Draft genome sequence of Paenibacillus kamchatkensis strain B-2647.</title>
        <authorList>
            <person name="Karlyshev A.V."/>
            <person name="Kudryashova E.B."/>
        </authorList>
    </citation>
    <scope>NUCLEOTIDE SEQUENCE [LARGE SCALE GENOMIC DNA]</scope>
    <source>
        <strain evidence="9 10">VKM B-2647</strain>
    </source>
</reference>
<comment type="subcellular location">
    <subcellularLocation>
        <location evidence="1">Cell membrane</location>
        <topology evidence="1">Multi-pass membrane protein</topology>
    </subcellularLocation>
</comment>
<dbReference type="InterPro" id="IPR036890">
    <property type="entry name" value="HATPase_C_sf"/>
</dbReference>
<keyword evidence="7" id="KW-0812">Transmembrane</keyword>
<evidence type="ECO:0000256" key="2">
    <source>
        <dbReference type="ARBA" id="ARBA00022475"/>
    </source>
</evidence>
<feature type="domain" description="HAMP" evidence="8">
    <location>
        <begin position="312"/>
        <end position="364"/>
    </location>
</feature>
<dbReference type="PANTHER" id="PTHR34220">
    <property type="entry name" value="SENSOR HISTIDINE KINASE YPDA"/>
    <property type="match status" value="1"/>
</dbReference>